<dbReference type="GO" id="GO:0005975">
    <property type="term" value="P:carbohydrate metabolic process"/>
    <property type="evidence" value="ECO:0007669"/>
    <property type="project" value="InterPro"/>
</dbReference>
<dbReference type="AlphaFoldDB" id="A0A1Y2HLI7"/>
<dbReference type="GO" id="GO:0004553">
    <property type="term" value="F:hydrolase activity, hydrolyzing O-glycosyl compounds"/>
    <property type="evidence" value="ECO:0007669"/>
    <property type="project" value="InterPro"/>
</dbReference>
<dbReference type="Proteomes" id="UP000193411">
    <property type="component" value="Unassembled WGS sequence"/>
</dbReference>
<evidence type="ECO:0000256" key="3">
    <source>
        <dbReference type="ARBA" id="ARBA00023295"/>
    </source>
</evidence>
<dbReference type="Pfam" id="PF00722">
    <property type="entry name" value="Glyco_hydro_16"/>
    <property type="match status" value="1"/>
</dbReference>
<proteinExistence type="predicted"/>
<feature type="signal peptide" evidence="4">
    <location>
        <begin position="1"/>
        <end position="22"/>
    </location>
</feature>
<dbReference type="PROSITE" id="PS51762">
    <property type="entry name" value="GH16_2"/>
    <property type="match status" value="1"/>
</dbReference>
<feature type="chain" id="PRO_5013005668" evidence="4">
    <location>
        <begin position="23"/>
        <end position="343"/>
    </location>
</feature>
<sequence length="343" mass="38294">MHFSHLLATLVLLASASSSATAQTANCFKYGKPCPKEFPFCSGRPNMMTCSSAIWDGYLDNYCTVNASQPNACVEKPMCKDFRVDFNDPNEVPIRTKYEGNPEKQPFIIDTANNVAVKDGSLWLNMRWVGPGGTLARVISTRNFHYGTFSARIRISPGSGLVYTWIFKTAADTDKYGDEIDWEFVPGNSPGFQEAQSNYFLNGDFLNFANGGKHRTPKPLDQWHTYTMKYMPNKVEWLIDDVVVRTIESNATFKTPSATVASSSLFGTLARCPRARGTGRRRLALVQQDGWIRGDQEGVPHARRLGRCQVCRGLLGHQARVGAQGRGWPSQCRIHSHLGRRTD</sequence>
<dbReference type="EMBL" id="MCFL01000022">
    <property type="protein sequence ID" value="ORZ35458.1"/>
    <property type="molecule type" value="Genomic_DNA"/>
</dbReference>
<dbReference type="InterPro" id="IPR050546">
    <property type="entry name" value="Glycosyl_Hydrlase_16"/>
</dbReference>
<evidence type="ECO:0000256" key="2">
    <source>
        <dbReference type="ARBA" id="ARBA00022801"/>
    </source>
</evidence>
<keyword evidence="3" id="KW-0326">Glycosidase</keyword>
<feature type="domain" description="GH16" evidence="5">
    <location>
        <begin position="67"/>
        <end position="300"/>
    </location>
</feature>
<keyword evidence="2" id="KW-0378">Hydrolase</keyword>
<organism evidence="6 7">
    <name type="scientific">Catenaria anguillulae PL171</name>
    <dbReference type="NCBI Taxonomy" id="765915"/>
    <lineage>
        <taxon>Eukaryota</taxon>
        <taxon>Fungi</taxon>
        <taxon>Fungi incertae sedis</taxon>
        <taxon>Blastocladiomycota</taxon>
        <taxon>Blastocladiomycetes</taxon>
        <taxon>Blastocladiales</taxon>
        <taxon>Catenariaceae</taxon>
        <taxon>Catenaria</taxon>
    </lineage>
</organism>
<keyword evidence="1 4" id="KW-0732">Signal</keyword>
<gene>
    <name evidence="6" type="ORF">BCR44DRAFT_1120051</name>
</gene>
<keyword evidence="6" id="KW-0430">Lectin</keyword>
<dbReference type="Gene3D" id="2.60.120.200">
    <property type="match status" value="1"/>
</dbReference>
<evidence type="ECO:0000256" key="4">
    <source>
        <dbReference type="SAM" id="SignalP"/>
    </source>
</evidence>
<evidence type="ECO:0000256" key="1">
    <source>
        <dbReference type="ARBA" id="ARBA00022729"/>
    </source>
</evidence>
<dbReference type="STRING" id="765915.A0A1Y2HLI7"/>
<dbReference type="InterPro" id="IPR000757">
    <property type="entry name" value="Beta-glucanase-like"/>
</dbReference>
<evidence type="ECO:0000313" key="6">
    <source>
        <dbReference type="EMBL" id="ORZ35458.1"/>
    </source>
</evidence>
<dbReference type="InterPro" id="IPR013320">
    <property type="entry name" value="ConA-like_dom_sf"/>
</dbReference>
<dbReference type="OrthoDB" id="4781at2759"/>
<comment type="caution">
    <text evidence="6">The sequence shown here is derived from an EMBL/GenBank/DDBJ whole genome shotgun (WGS) entry which is preliminary data.</text>
</comment>
<evidence type="ECO:0000313" key="7">
    <source>
        <dbReference type="Proteomes" id="UP000193411"/>
    </source>
</evidence>
<evidence type="ECO:0000259" key="5">
    <source>
        <dbReference type="PROSITE" id="PS51762"/>
    </source>
</evidence>
<protein>
    <submittedName>
        <fullName evidence="6">Concanavalin A-like lectin/glucanase domain-containing protein</fullName>
    </submittedName>
</protein>
<dbReference type="GO" id="GO:0030246">
    <property type="term" value="F:carbohydrate binding"/>
    <property type="evidence" value="ECO:0007669"/>
    <property type="project" value="UniProtKB-KW"/>
</dbReference>
<keyword evidence="7" id="KW-1185">Reference proteome</keyword>
<reference evidence="6 7" key="1">
    <citation type="submission" date="2016-07" db="EMBL/GenBank/DDBJ databases">
        <title>Pervasive Adenine N6-methylation of Active Genes in Fungi.</title>
        <authorList>
            <consortium name="DOE Joint Genome Institute"/>
            <person name="Mondo S.J."/>
            <person name="Dannebaum R.O."/>
            <person name="Kuo R.C."/>
            <person name="Labutti K."/>
            <person name="Haridas S."/>
            <person name="Kuo A."/>
            <person name="Salamov A."/>
            <person name="Ahrendt S.R."/>
            <person name="Lipzen A."/>
            <person name="Sullivan W."/>
            <person name="Andreopoulos W.B."/>
            <person name="Clum A."/>
            <person name="Lindquist E."/>
            <person name="Daum C."/>
            <person name="Ramamoorthy G.K."/>
            <person name="Gryganskyi A."/>
            <person name="Culley D."/>
            <person name="Magnuson J.K."/>
            <person name="James T.Y."/>
            <person name="O'Malley M.A."/>
            <person name="Stajich J.E."/>
            <person name="Spatafora J.W."/>
            <person name="Visel A."/>
            <person name="Grigoriev I.V."/>
        </authorList>
    </citation>
    <scope>NUCLEOTIDE SEQUENCE [LARGE SCALE GENOMIC DNA]</scope>
    <source>
        <strain evidence="6 7">PL171</strain>
    </source>
</reference>
<dbReference type="PANTHER" id="PTHR10963">
    <property type="entry name" value="GLYCOSYL HYDROLASE-RELATED"/>
    <property type="match status" value="1"/>
</dbReference>
<name>A0A1Y2HLI7_9FUNG</name>
<accession>A0A1Y2HLI7</accession>
<dbReference type="PANTHER" id="PTHR10963:SF22">
    <property type="entry name" value="GLYCOSIDASE CRH2-RELATED"/>
    <property type="match status" value="1"/>
</dbReference>
<dbReference type="SUPFAM" id="SSF49899">
    <property type="entry name" value="Concanavalin A-like lectins/glucanases"/>
    <property type="match status" value="1"/>
</dbReference>